<evidence type="ECO:0000313" key="3">
    <source>
        <dbReference type="EMBL" id="BBO85000.1"/>
    </source>
</evidence>
<evidence type="ECO:0000256" key="2">
    <source>
        <dbReference type="SAM" id="MobiDB-lite"/>
    </source>
</evidence>
<proteinExistence type="predicted"/>
<gene>
    <name evidence="3" type="ORF">DSCO28_55660</name>
    <name evidence="4" type="ORF">DSCO28_69290</name>
</gene>
<name>A0A5K8A1F0_9BACT</name>
<evidence type="ECO:0000313" key="5">
    <source>
        <dbReference type="Proteomes" id="UP000425960"/>
    </source>
</evidence>
<dbReference type="Proteomes" id="UP000425960">
    <property type="component" value="Chromosome"/>
</dbReference>
<protein>
    <submittedName>
        <fullName evidence="4">Uncharacterized protein</fullName>
    </submittedName>
</protein>
<dbReference type="EMBL" id="AP021876">
    <property type="protein sequence ID" value="BBO86363.1"/>
    <property type="molecule type" value="Genomic_DNA"/>
</dbReference>
<dbReference type="KEGG" id="dov:DSCO28_69290"/>
<feature type="compositionally biased region" description="Basic residues" evidence="2">
    <location>
        <begin position="116"/>
        <end position="129"/>
    </location>
</feature>
<dbReference type="AlphaFoldDB" id="A0A5K8A1F0"/>
<reference evidence="4 5" key="1">
    <citation type="submission" date="2019-11" db="EMBL/GenBank/DDBJ databases">
        <title>Comparative genomics of hydrocarbon-degrading Desulfosarcina strains.</title>
        <authorList>
            <person name="Watanabe M."/>
            <person name="Kojima H."/>
            <person name="Fukui M."/>
        </authorList>
    </citation>
    <scope>NUCLEOTIDE SEQUENCE [LARGE SCALE GENOMIC DNA]</scope>
    <source>
        <strain evidence="4 5">28bB2T</strain>
    </source>
</reference>
<dbReference type="RefSeq" id="WP_155324748.1">
    <property type="nucleotide sequence ID" value="NZ_AP021876.1"/>
</dbReference>
<evidence type="ECO:0000256" key="1">
    <source>
        <dbReference type="SAM" id="Coils"/>
    </source>
</evidence>
<dbReference type="EMBL" id="AP021876">
    <property type="protein sequence ID" value="BBO85000.1"/>
    <property type="molecule type" value="Genomic_DNA"/>
</dbReference>
<feature type="region of interest" description="Disordered" evidence="2">
    <location>
        <begin position="110"/>
        <end position="129"/>
    </location>
</feature>
<evidence type="ECO:0000313" key="4">
    <source>
        <dbReference type="EMBL" id="BBO86363.1"/>
    </source>
</evidence>
<keyword evidence="1" id="KW-0175">Coiled coil</keyword>
<organism evidence="4 5">
    <name type="scientific">Desulfosarcina ovata subsp. sediminis</name>
    <dbReference type="NCBI Taxonomy" id="885957"/>
    <lineage>
        <taxon>Bacteria</taxon>
        <taxon>Pseudomonadati</taxon>
        <taxon>Thermodesulfobacteriota</taxon>
        <taxon>Desulfobacteria</taxon>
        <taxon>Desulfobacterales</taxon>
        <taxon>Desulfosarcinaceae</taxon>
        <taxon>Desulfosarcina</taxon>
    </lineage>
</organism>
<dbReference type="KEGG" id="dov:DSCO28_55660"/>
<feature type="coiled-coil region" evidence="1">
    <location>
        <begin position="12"/>
        <end position="62"/>
    </location>
</feature>
<sequence>MAEKTSGSINQADEIQSQLNQAFKELDEIRNTRQSITDPNSLEGAERAILKATDKIAALMTALKIQQAIDSDELREKADELVQAMPEKLKNQGRRPVSIRTSRGTAITVAAPYFSRKNKKDKRKKKKKK</sequence>
<accession>A0A5K8A1F0</accession>